<reference evidence="7" key="2">
    <citation type="submission" date="2025-08" db="UniProtKB">
        <authorList>
            <consortium name="RefSeq"/>
        </authorList>
    </citation>
    <scope>IDENTIFICATION</scope>
    <source>
        <strain evidence="7">J_2021</strain>
        <tissue evidence="7">Erythrocytes</tissue>
    </source>
</reference>
<organism evidence="6 7">
    <name type="scientific">Xenopus laevis</name>
    <name type="common">African clawed frog</name>
    <dbReference type="NCBI Taxonomy" id="8355"/>
    <lineage>
        <taxon>Eukaryota</taxon>
        <taxon>Metazoa</taxon>
        <taxon>Chordata</taxon>
        <taxon>Craniata</taxon>
        <taxon>Vertebrata</taxon>
        <taxon>Euteleostomi</taxon>
        <taxon>Amphibia</taxon>
        <taxon>Batrachia</taxon>
        <taxon>Anura</taxon>
        <taxon>Pipoidea</taxon>
        <taxon>Pipidae</taxon>
        <taxon>Xenopodinae</taxon>
        <taxon>Xenopus</taxon>
        <taxon>Xenopus</taxon>
    </lineage>
</organism>
<evidence type="ECO:0000313" key="7">
    <source>
        <dbReference type="RefSeq" id="XP_018104249.1"/>
    </source>
</evidence>
<keyword evidence="6" id="KW-1185">Reference proteome</keyword>
<keyword evidence="3" id="KW-1133">Transmembrane helix</keyword>
<evidence type="ECO:0000313" key="6">
    <source>
        <dbReference type="Proteomes" id="UP000186698"/>
    </source>
</evidence>
<dbReference type="PaxDb" id="8355-A0A1L8HBD8"/>
<protein>
    <submittedName>
        <fullName evidence="7">Odorant receptor 131-2</fullName>
    </submittedName>
</protein>
<dbReference type="OMA" id="GKYCSIT"/>
<dbReference type="GO" id="GO:0050911">
    <property type="term" value="P:detection of chemical stimulus involved in sensory perception of smell"/>
    <property type="evidence" value="ECO:0000318"/>
    <property type="project" value="GO_Central"/>
</dbReference>
<keyword evidence="4" id="KW-0472">Membrane</keyword>
<dbReference type="SUPFAM" id="SSF81321">
    <property type="entry name" value="Family A G protein-coupled receptor-like"/>
    <property type="match status" value="1"/>
</dbReference>
<accession>A0A1L8HBD8</accession>
<gene>
    <name evidence="7" type="primary">LOC108709152</name>
</gene>
<dbReference type="CDD" id="cd00637">
    <property type="entry name" value="7tm_classA_rhodopsin-like"/>
    <property type="match status" value="1"/>
</dbReference>
<name>A0A1L8HBD8_XENLA</name>
<dbReference type="PANTHER" id="PTHR26451">
    <property type="entry name" value="G_PROTEIN_RECEP_F1_2 DOMAIN-CONTAINING PROTEIN"/>
    <property type="match status" value="1"/>
</dbReference>
<comment type="subcellular location">
    <subcellularLocation>
        <location evidence="1">Membrane</location>
    </subcellularLocation>
</comment>
<keyword evidence="7" id="KW-0675">Receptor</keyword>
<dbReference type="PANTHER" id="PTHR26451:SF991">
    <property type="entry name" value="ODORANT RECEPTOR"/>
    <property type="match status" value="1"/>
</dbReference>
<dbReference type="Pfam" id="PF00001">
    <property type="entry name" value="7tm_1"/>
    <property type="match status" value="1"/>
</dbReference>
<dbReference type="FunFam" id="1.20.1070.10:FF:000096">
    <property type="entry name" value="Odorant receptor 131-2"/>
    <property type="match status" value="1"/>
</dbReference>
<dbReference type="GO" id="GO:0004930">
    <property type="term" value="F:G protein-coupled receptor activity"/>
    <property type="evidence" value="ECO:0007669"/>
    <property type="project" value="InterPro"/>
</dbReference>
<dbReference type="GO" id="GO:0004984">
    <property type="term" value="F:olfactory receptor activity"/>
    <property type="evidence" value="ECO:0000318"/>
    <property type="project" value="GO_Central"/>
</dbReference>
<evidence type="ECO:0000256" key="4">
    <source>
        <dbReference type="ARBA" id="ARBA00023136"/>
    </source>
</evidence>
<evidence type="ECO:0000259" key="5">
    <source>
        <dbReference type="PROSITE" id="PS50262"/>
    </source>
</evidence>
<dbReference type="GO" id="GO:0005549">
    <property type="term" value="F:odorant binding"/>
    <property type="evidence" value="ECO:0000318"/>
    <property type="project" value="GO_Central"/>
</dbReference>
<dbReference type="InterPro" id="IPR017452">
    <property type="entry name" value="GPCR_Rhodpsn_7TM"/>
</dbReference>
<dbReference type="Proteomes" id="UP000186698">
    <property type="component" value="Chromosome 2S"/>
</dbReference>
<dbReference type="GeneID" id="108709152"/>
<dbReference type="InterPro" id="IPR000276">
    <property type="entry name" value="GPCR_Rhodpsn"/>
</dbReference>
<feature type="domain" description="G-protein coupled receptors family 1 profile" evidence="5">
    <location>
        <begin position="43"/>
        <end position="288"/>
    </location>
</feature>
<dbReference type="PRINTS" id="PR00237">
    <property type="entry name" value="GPCRRHODOPSN"/>
</dbReference>
<evidence type="ECO:0000256" key="3">
    <source>
        <dbReference type="ARBA" id="ARBA00022989"/>
    </source>
</evidence>
<dbReference type="PROSITE" id="PS50262">
    <property type="entry name" value="G_PROTEIN_RECEP_F1_2"/>
    <property type="match status" value="1"/>
</dbReference>
<dbReference type="InterPro" id="IPR052921">
    <property type="entry name" value="GPCR1_Superfamily_Member"/>
</dbReference>
<dbReference type="OrthoDB" id="8856247at2759"/>
<dbReference type="GO" id="GO:0016020">
    <property type="term" value="C:membrane"/>
    <property type="evidence" value="ECO:0000318"/>
    <property type="project" value="GO_Central"/>
</dbReference>
<dbReference type="KEGG" id="xla:108709152"/>
<keyword evidence="2" id="KW-0812">Transmembrane</keyword>
<evidence type="ECO:0000256" key="2">
    <source>
        <dbReference type="ARBA" id="ARBA00022692"/>
    </source>
</evidence>
<dbReference type="Gene3D" id="1.20.1070.10">
    <property type="entry name" value="Rhodopsin 7-helix transmembrane proteins"/>
    <property type="match status" value="1"/>
</dbReference>
<sequence length="309" mass="34987">MANGSVFSSNVTQVSPGNNRTAVIVQTFFFTLLLLCFIMFLYLILGILNIYFSTPHLRETLRCVFFAHMLVSDTLYFLVALFLLLSSIIYVFQMPIPFCLAIQTLATATYRVTPYNLAVMSIEQYIAICFPLRHGAFSTDRNSNVAIAIMWVVGLMPNAAEFIAMSPVVTKDFFLHSAICNRAVIVLHPVQDTIQSFSYIVTFVLVALVIVYTYIKVMLVAQKITSKQMAASKAGKTVMLHALQLFLCMNAFLASLTEKYLKDYIPFIFLINFLIFMCLPRFLSPLIYGLRDDAFRKGIKHLFSIPCCR</sequence>
<dbReference type="RefSeq" id="XP_018104249.1">
    <property type="nucleotide sequence ID" value="XM_018248760.2"/>
</dbReference>
<dbReference type="AlphaFoldDB" id="A0A1L8HBD8"/>
<reference evidence="6" key="1">
    <citation type="submission" date="2024-06" db="UniProtKB">
        <authorList>
            <consortium name="RefSeq"/>
        </authorList>
    </citation>
    <scope>NUCLEOTIDE SEQUENCE [LARGE SCALE GENOMIC DNA]</scope>
    <source>
        <strain evidence="6">J_2021</strain>
    </source>
</reference>
<proteinExistence type="predicted"/>
<evidence type="ECO:0000256" key="1">
    <source>
        <dbReference type="ARBA" id="ARBA00004370"/>
    </source>
</evidence>